<accession>A0AAP2FLL3</accession>
<keyword evidence="4 5" id="KW-0238">DNA-binding</keyword>
<dbReference type="InterPro" id="IPR054180">
    <property type="entry name" value="H-NS-like_N"/>
</dbReference>
<dbReference type="PIRSF" id="PIRSF002096">
    <property type="entry name" value="HnS"/>
    <property type="match status" value="1"/>
</dbReference>
<evidence type="ECO:0000256" key="4">
    <source>
        <dbReference type="ARBA" id="ARBA00023125"/>
    </source>
</evidence>
<dbReference type="GO" id="GO:0046983">
    <property type="term" value="F:protein dimerization activity"/>
    <property type="evidence" value="ECO:0007669"/>
    <property type="project" value="InterPro"/>
</dbReference>
<organism evidence="9 10">
    <name type="scientific">Klebsiella oxytoca</name>
    <dbReference type="NCBI Taxonomy" id="571"/>
    <lineage>
        <taxon>Bacteria</taxon>
        <taxon>Pseudomonadati</taxon>
        <taxon>Pseudomonadota</taxon>
        <taxon>Gammaproteobacteria</taxon>
        <taxon>Enterobacterales</taxon>
        <taxon>Enterobacteriaceae</taxon>
        <taxon>Klebsiella/Raoultella group</taxon>
        <taxon>Klebsiella</taxon>
    </lineage>
</organism>
<dbReference type="InterPro" id="IPR001801">
    <property type="entry name" value="Histone_HNS"/>
</dbReference>
<dbReference type="InterPro" id="IPR027444">
    <property type="entry name" value="H-NS_C_dom"/>
</dbReference>
<name>A0AAP2FLL3_KLEOX</name>
<dbReference type="SMART" id="SM00528">
    <property type="entry name" value="HNS"/>
    <property type="match status" value="1"/>
</dbReference>
<dbReference type="GO" id="GO:0003681">
    <property type="term" value="F:bent DNA binding"/>
    <property type="evidence" value="ECO:0007669"/>
    <property type="project" value="TreeGrafter"/>
</dbReference>
<evidence type="ECO:0000256" key="3">
    <source>
        <dbReference type="ARBA" id="ARBA00022490"/>
    </source>
</evidence>
<proteinExistence type="inferred from homology"/>
<dbReference type="PANTHER" id="PTHR38097">
    <property type="match status" value="1"/>
</dbReference>
<dbReference type="InterPro" id="IPR037150">
    <property type="entry name" value="H-NS_C_dom_sf"/>
</dbReference>
<dbReference type="PANTHER" id="PTHR38097:SF2">
    <property type="entry name" value="DNA-BINDING PROTEIN STPA"/>
    <property type="match status" value="1"/>
</dbReference>
<evidence type="ECO:0000256" key="2">
    <source>
        <dbReference type="ARBA" id="ARBA00010610"/>
    </source>
</evidence>
<gene>
    <name evidence="9" type="ORF">J7S78_13800</name>
</gene>
<evidence type="ECO:0000256" key="5">
    <source>
        <dbReference type="PIRNR" id="PIRNR002096"/>
    </source>
</evidence>
<dbReference type="SUPFAM" id="SSF81273">
    <property type="entry name" value="H-NS histone-like proteins"/>
    <property type="match status" value="2"/>
</dbReference>
<dbReference type="Proteomes" id="UP000673434">
    <property type="component" value="Unassembled WGS sequence"/>
</dbReference>
<dbReference type="Pfam" id="PF00816">
    <property type="entry name" value="Histone_HNS"/>
    <property type="match status" value="1"/>
</dbReference>
<dbReference type="Gene3D" id="1.10.287.1050">
    <property type="entry name" value="H-NS histone-like proteins"/>
    <property type="match status" value="1"/>
</dbReference>
<comment type="caution">
    <text evidence="9">The sequence shown here is derived from an EMBL/GenBank/DDBJ whole genome shotgun (WGS) entry which is preliminary data.</text>
</comment>
<keyword evidence="3" id="KW-0963">Cytoplasm</keyword>
<feature type="domain" description="DNA-binding protein H-NS-like C-terminal" evidence="8">
    <location>
        <begin position="87"/>
        <end position="134"/>
    </location>
</feature>
<dbReference type="GO" id="GO:0000976">
    <property type="term" value="F:transcription cis-regulatory region binding"/>
    <property type="evidence" value="ECO:0007669"/>
    <property type="project" value="TreeGrafter"/>
</dbReference>
<protein>
    <recommendedName>
        <fullName evidence="5">DNA-binding protein</fullName>
    </recommendedName>
</protein>
<evidence type="ECO:0000313" key="10">
    <source>
        <dbReference type="Proteomes" id="UP000673434"/>
    </source>
</evidence>
<dbReference type="Gene3D" id="4.10.430.10">
    <property type="entry name" value="Histone-like protein H-NS, C-terminal domain"/>
    <property type="match status" value="1"/>
</dbReference>
<dbReference type="RefSeq" id="WP_210846271.1">
    <property type="nucleotide sequence ID" value="NZ_JAGKON010000013.1"/>
</dbReference>
<dbReference type="GO" id="GO:0009295">
    <property type="term" value="C:nucleoid"/>
    <property type="evidence" value="ECO:0007669"/>
    <property type="project" value="UniProtKB-SubCell"/>
</dbReference>
<feature type="compositionally biased region" description="Basic and acidic residues" evidence="7">
    <location>
        <begin position="89"/>
        <end position="108"/>
    </location>
</feature>
<dbReference type="GO" id="GO:0001217">
    <property type="term" value="F:DNA-binding transcription repressor activity"/>
    <property type="evidence" value="ECO:0007669"/>
    <property type="project" value="TreeGrafter"/>
</dbReference>
<dbReference type="GO" id="GO:0032993">
    <property type="term" value="C:protein-DNA complex"/>
    <property type="evidence" value="ECO:0007669"/>
    <property type="project" value="TreeGrafter"/>
</dbReference>
<dbReference type="EMBL" id="JAGKON010000013">
    <property type="protein sequence ID" value="MBQ0600867.1"/>
    <property type="molecule type" value="Genomic_DNA"/>
</dbReference>
<dbReference type="InterPro" id="IPR027454">
    <property type="entry name" value="Histone_HNS_N"/>
</dbReference>
<reference evidence="9 10" key="1">
    <citation type="submission" date="2021-03" db="EMBL/GenBank/DDBJ databases">
        <authorList>
            <person name="Stanton E."/>
        </authorList>
    </citation>
    <scope>NUCLEOTIDE SEQUENCE [LARGE SCALE GENOMIC DNA]</scope>
    <source>
        <strain evidence="9 10">2020EL-00037</strain>
    </source>
</reference>
<dbReference type="GO" id="GO:0003680">
    <property type="term" value="F:minor groove of adenine-thymine-rich DNA binding"/>
    <property type="evidence" value="ECO:0007669"/>
    <property type="project" value="TreeGrafter"/>
</dbReference>
<sequence>MSDSLKTLNNIRTLRAQARELSPETIEELIEKLQVIAGERRDEEKAKEEANREHKEKVQKLRELLVEQGVDPYELIEEGVAKPRKQKKVRETRPAKYKYTDESGEERTWSGQGRTPVGIKALLDAGKSLEDFLIEPKAE</sequence>
<feature type="region of interest" description="Disordered" evidence="7">
    <location>
        <begin position="82"/>
        <end position="113"/>
    </location>
</feature>
<dbReference type="AlphaFoldDB" id="A0AAP2FLL3"/>
<evidence type="ECO:0000256" key="1">
    <source>
        <dbReference type="ARBA" id="ARBA00004453"/>
    </source>
</evidence>
<dbReference type="GO" id="GO:0005829">
    <property type="term" value="C:cytosol"/>
    <property type="evidence" value="ECO:0007669"/>
    <property type="project" value="TreeGrafter"/>
</dbReference>
<evidence type="ECO:0000313" key="9">
    <source>
        <dbReference type="EMBL" id="MBQ0600867.1"/>
    </source>
</evidence>
<feature type="coiled-coil region" evidence="6">
    <location>
        <begin position="26"/>
        <end position="67"/>
    </location>
</feature>
<keyword evidence="10" id="KW-1185">Reference proteome</keyword>
<evidence type="ECO:0000256" key="6">
    <source>
        <dbReference type="SAM" id="Coils"/>
    </source>
</evidence>
<dbReference type="Pfam" id="PF22470">
    <property type="entry name" value="Histone_HNS_N"/>
    <property type="match status" value="1"/>
</dbReference>
<comment type="similarity">
    <text evidence="2 5">Belongs to the histone-like protein H-NS family.</text>
</comment>
<evidence type="ECO:0000259" key="8">
    <source>
        <dbReference type="SMART" id="SM00528"/>
    </source>
</evidence>
<dbReference type="GO" id="GO:0030527">
    <property type="term" value="F:structural constituent of chromatin"/>
    <property type="evidence" value="ECO:0007669"/>
    <property type="project" value="InterPro"/>
</dbReference>
<keyword evidence="6" id="KW-0175">Coiled coil</keyword>
<comment type="subcellular location">
    <subcellularLocation>
        <location evidence="1">Cytoplasm</location>
        <location evidence="1">Nucleoid</location>
    </subcellularLocation>
</comment>
<evidence type="ECO:0000256" key="7">
    <source>
        <dbReference type="SAM" id="MobiDB-lite"/>
    </source>
</evidence>